<evidence type="ECO:0000313" key="2">
    <source>
        <dbReference type="EMBL" id="KWV72404.1"/>
    </source>
</evidence>
<dbReference type="AlphaFoldDB" id="A0A120FY25"/>
<feature type="region of interest" description="Disordered" evidence="1">
    <location>
        <begin position="32"/>
        <end position="80"/>
    </location>
</feature>
<dbReference type="Proteomes" id="UP000063434">
    <property type="component" value="Unassembled WGS sequence"/>
</dbReference>
<protein>
    <submittedName>
        <fullName evidence="2">Uncharacterized protein</fullName>
    </submittedName>
</protein>
<dbReference type="PATRIC" id="fig|294.195.peg.4384"/>
<proteinExistence type="predicted"/>
<evidence type="ECO:0000256" key="1">
    <source>
        <dbReference type="SAM" id="MobiDB-lite"/>
    </source>
</evidence>
<reference evidence="2 3" key="1">
    <citation type="submission" date="2015-05" db="EMBL/GenBank/DDBJ databases">
        <title>A genomic and transcriptomic approach to investigate the blue pigment phenotype in Pseudomonas fluorescens.</title>
        <authorList>
            <person name="Andreani N.A."/>
            <person name="Cardazzo B."/>
        </authorList>
    </citation>
    <scope>NUCLEOTIDE SEQUENCE [LARGE SCALE GENOMIC DNA]</scope>
    <source>
        <strain evidence="2 3">Ps_40</strain>
    </source>
</reference>
<accession>A0A120FY25</accession>
<dbReference type="EMBL" id="LCYC01000054">
    <property type="protein sequence ID" value="KWV72404.1"/>
    <property type="molecule type" value="Genomic_DNA"/>
</dbReference>
<comment type="caution">
    <text evidence="2">The sequence shown here is derived from an EMBL/GenBank/DDBJ whole genome shotgun (WGS) entry which is preliminary data.</text>
</comment>
<dbReference type="RefSeq" id="WP_060766139.1">
    <property type="nucleotide sequence ID" value="NZ_LCYC01000054.1"/>
</dbReference>
<evidence type="ECO:0000313" key="3">
    <source>
        <dbReference type="Proteomes" id="UP000063434"/>
    </source>
</evidence>
<feature type="compositionally biased region" description="Basic and acidic residues" evidence="1">
    <location>
        <begin position="68"/>
        <end position="80"/>
    </location>
</feature>
<organism evidence="2 3">
    <name type="scientific">Pseudomonas fluorescens</name>
    <dbReference type="NCBI Taxonomy" id="294"/>
    <lineage>
        <taxon>Bacteria</taxon>
        <taxon>Pseudomonadati</taxon>
        <taxon>Pseudomonadota</taxon>
        <taxon>Gammaproteobacteria</taxon>
        <taxon>Pseudomonadales</taxon>
        <taxon>Pseudomonadaceae</taxon>
        <taxon>Pseudomonas</taxon>
    </lineage>
</organism>
<gene>
    <name evidence="2" type="ORF">PFL603g_04097</name>
</gene>
<name>A0A120FY25_PSEFL</name>
<sequence>MISNHLNAVRAKQAESARIEEAMADFWTRPGTSFKELPSARMKPKPPRSNKIDPETVLKRRPKPISAPDRRALRKMADAI</sequence>